<evidence type="ECO:0000313" key="1">
    <source>
        <dbReference type="EMBL" id="QIQ60775.1"/>
    </source>
</evidence>
<name>A0A7D2HGU9_9CAUD</name>
<proteinExistence type="predicted"/>
<dbReference type="GeneID" id="77953614"/>
<accession>A0A7D2HGU9</accession>
<protein>
    <submittedName>
        <fullName evidence="1">Uncharacterized protein</fullName>
    </submittedName>
</protein>
<evidence type="ECO:0000313" key="2">
    <source>
        <dbReference type="Proteomes" id="UP000509570"/>
    </source>
</evidence>
<reference evidence="1 2" key="1">
    <citation type="submission" date="2020-01" db="EMBL/GenBank/DDBJ databases">
        <authorList>
            <person name="Zhang W."/>
            <person name="Zhang R."/>
            <person name="Hu Y."/>
            <person name="Liu Y."/>
            <person name="Lin W."/>
            <person name="Wang L."/>
            <person name="Li J."/>
            <person name="An X."/>
            <person name="Song L."/>
            <person name="Fan H."/>
            <person name="Shi T."/>
            <person name="Liu H."/>
            <person name="Tong Y."/>
        </authorList>
    </citation>
    <scope>NUCLEOTIDE SEQUENCE [LARGE SCALE GENOMIC DNA]</scope>
</reference>
<dbReference type="KEGG" id="vg:77953614"/>
<dbReference type="RefSeq" id="YP_010677240.1">
    <property type="nucleotide sequence ID" value="NC_071019.1"/>
</dbReference>
<keyword evidence="2" id="KW-1185">Reference proteome</keyword>
<dbReference type="Proteomes" id="UP000509570">
    <property type="component" value="Segment"/>
</dbReference>
<dbReference type="EMBL" id="MN937349">
    <property type="protein sequence ID" value="QIQ60775.1"/>
    <property type="molecule type" value="Genomic_DNA"/>
</dbReference>
<sequence length="102" mass="11665">MNTISDRFAGLDIDAMVEQMDAEEENRPKPIPIEKITEHSAALEAVTAAEEAWRNAIQQRDIALAAHNEGIKLLRVRLQRARDLADQLKPRRPVGRPRLYKR</sequence>
<organism evidence="1 2">
    <name type="scientific">Stenotrophomonas phage vB_SmaS_BUCT548</name>
    <dbReference type="NCBI Taxonomy" id="2712941"/>
    <lineage>
        <taxon>Viruses</taxon>
        <taxon>Duplodnaviria</taxon>
        <taxon>Heunggongvirae</taxon>
        <taxon>Uroviricota</taxon>
        <taxon>Caudoviricetes</taxon>
        <taxon>Beaumontvirinae</taxon>
        <taxon>Bixiavirus</taxon>
        <taxon>Bixiavirus BUCT548</taxon>
    </lineage>
</organism>